<dbReference type="SUPFAM" id="SSF75169">
    <property type="entry name" value="DsrEFH-like"/>
    <property type="match status" value="1"/>
</dbReference>
<evidence type="ECO:0000313" key="1">
    <source>
        <dbReference type="EMBL" id="SHK11627.1"/>
    </source>
</evidence>
<dbReference type="InterPro" id="IPR027396">
    <property type="entry name" value="DsrEFH-like"/>
</dbReference>
<dbReference type="Proteomes" id="UP000183952">
    <property type="component" value="Unassembled WGS sequence"/>
</dbReference>
<dbReference type="EMBL" id="FRAD01000014">
    <property type="protein sequence ID" value="SHK11627.1"/>
    <property type="molecule type" value="Genomic_DNA"/>
</dbReference>
<accession>A0A1M6PUN3</accession>
<dbReference type="STRING" id="1121331.SAMN02745248_01813"/>
<gene>
    <name evidence="1" type="ORF">SAMN02745248_01813</name>
</gene>
<name>A0A1M6PUN3_9CLOT</name>
<protein>
    <submittedName>
        <fullName evidence="1">DsrE/DsrF-like family protein</fullName>
    </submittedName>
</protein>
<dbReference type="RefSeq" id="WP_072903771.1">
    <property type="nucleotide sequence ID" value="NZ_FRAD01000014.1"/>
</dbReference>
<organism evidence="1 2">
    <name type="scientific">Hathewaya proteolytica DSM 3090</name>
    <dbReference type="NCBI Taxonomy" id="1121331"/>
    <lineage>
        <taxon>Bacteria</taxon>
        <taxon>Bacillati</taxon>
        <taxon>Bacillota</taxon>
        <taxon>Clostridia</taxon>
        <taxon>Eubacteriales</taxon>
        <taxon>Clostridiaceae</taxon>
        <taxon>Hathewaya</taxon>
    </lineage>
</organism>
<reference evidence="1 2" key="1">
    <citation type="submission" date="2016-11" db="EMBL/GenBank/DDBJ databases">
        <authorList>
            <person name="Jaros S."/>
            <person name="Januszkiewicz K."/>
            <person name="Wedrychowicz H."/>
        </authorList>
    </citation>
    <scope>NUCLEOTIDE SEQUENCE [LARGE SCALE GENOMIC DNA]</scope>
    <source>
        <strain evidence="1 2">DSM 3090</strain>
    </source>
</reference>
<sequence>MKVAYVISSENTRTILNDMIIPQLEAGNHGAEVLGMFFVFNNTYMLEKGSEIGERLQKLHEKSGMVLLACDKCAIERNIDDKLVDGAGIGCFPTLYGILGEAGVEQIITL</sequence>
<proteinExistence type="predicted"/>
<evidence type="ECO:0000313" key="2">
    <source>
        <dbReference type="Proteomes" id="UP000183952"/>
    </source>
</evidence>
<dbReference type="AlphaFoldDB" id="A0A1M6PUN3"/>
<keyword evidence="2" id="KW-1185">Reference proteome</keyword>
<dbReference type="NCBIfam" id="NF040732">
    <property type="entry name" value="DsrE_rel_SaoD"/>
    <property type="match status" value="1"/>
</dbReference>
<dbReference type="OrthoDB" id="9793300at2"/>